<proteinExistence type="predicted"/>
<feature type="compositionally biased region" description="Basic and acidic residues" evidence="1">
    <location>
        <begin position="142"/>
        <end position="156"/>
    </location>
</feature>
<evidence type="ECO:0000313" key="2">
    <source>
        <dbReference type="EMBL" id="PKU41092.1"/>
    </source>
</evidence>
<feature type="region of interest" description="Disordered" evidence="1">
    <location>
        <begin position="137"/>
        <end position="156"/>
    </location>
</feature>
<dbReference type="PRINTS" id="PR01345">
    <property type="entry name" value="CERVTRCPTASE"/>
</dbReference>
<keyword evidence="3" id="KW-1185">Reference proteome</keyword>
<dbReference type="PANTHER" id="PTHR33332">
    <property type="entry name" value="REVERSE TRANSCRIPTASE DOMAIN-CONTAINING PROTEIN"/>
    <property type="match status" value="1"/>
</dbReference>
<reference evidence="3" key="1">
    <citation type="submission" date="2017-11" db="EMBL/GenBank/DDBJ databases">
        <authorList>
            <person name="Lima N.C."/>
            <person name="Parody-Merino A.M."/>
            <person name="Battley P.F."/>
            <person name="Fidler A.E."/>
            <person name="Prosdocimi F."/>
        </authorList>
    </citation>
    <scope>NUCLEOTIDE SEQUENCE [LARGE SCALE GENOMIC DNA]</scope>
</reference>
<organism evidence="2 3">
    <name type="scientific">Limosa lapponica baueri</name>
    <dbReference type="NCBI Taxonomy" id="1758121"/>
    <lineage>
        <taxon>Eukaryota</taxon>
        <taxon>Metazoa</taxon>
        <taxon>Chordata</taxon>
        <taxon>Craniata</taxon>
        <taxon>Vertebrata</taxon>
        <taxon>Euteleostomi</taxon>
        <taxon>Archelosauria</taxon>
        <taxon>Archosauria</taxon>
        <taxon>Dinosauria</taxon>
        <taxon>Saurischia</taxon>
        <taxon>Theropoda</taxon>
        <taxon>Coelurosauria</taxon>
        <taxon>Aves</taxon>
        <taxon>Neognathae</taxon>
        <taxon>Neoaves</taxon>
        <taxon>Charadriiformes</taxon>
        <taxon>Scolopacidae</taxon>
        <taxon>Limosa</taxon>
    </lineage>
</organism>
<dbReference type="EMBL" id="KZ506166">
    <property type="protein sequence ID" value="PKU41092.1"/>
    <property type="molecule type" value="Genomic_DNA"/>
</dbReference>
<evidence type="ECO:0008006" key="4">
    <source>
        <dbReference type="Google" id="ProtNLM"/>
    </source>
</evidence>
<dbReference type="AlphaFoldDB" id="A0A2I0U4Y6"/>
<accession>A0A2I0U4Y6</accession>
<reference evidence="3" key="2">
    <citation type="submission" date="2017-12" db="EMBL/GenBank/DDBJ databases">
        <title>Genome sequence of the Bar-tailed Godwit (Limosa lapponica baueri).</title>
        <authorList>
            <person name="Lima N.C.B."/>
            <person name="Parody-Merino A.M."/>
            <person name="Battley P.F."/>
            <person name="Fidler A.E."/>
            <person name="Prosdocimi F."/>
        </authorList>
    </citation>
    <scope>NUCLEOTIDE SEQUENCE [LARGE SCALE GENOMIC DNA]</scope>
</reference>
<sequence length="156" mass="17480">MTPSCVEQSTCWKEGIPSRGTWTGLRGGPMQNIMKFTKAKCKVLHLGCSNPRHKYRLRREQVESSPEEEELQVLVDKKVNTSQQCALAAQKANHILGCIKRSMASRSGEVILPLYSALVRPHLEYCVQLWGPQHGPVGVSPEKGHEDDHRARTPLL</sequence>
<dbReference type="Proteomes" id="UP000233556">
    <property type="component" value="Unassembled WGS sequence"/>
</dbReference>
<gene>
    <name evidence="2" type="ORF">llap_8603</name>
</gene>
<protein>
    <recommendedName>
        <fullName evidence="4">Rna-directed dna polymerase from mobile element jockey-like</fullName>
    </recommendedName>
</protein>
<name>A0A2I0U4Y6_LIMLA</name>
<evidence type="ECO:0000256" key="1">
    <source>
        <dbReference type="SAM" id="MobiDB-lite"/>
    </source>
</evidence>
<dbReference type="OrthoDB" id="9036313at2759"/>
<evidence type="ECO:0000313" key="3">
    <source>
        <dbReference type="Proteomes" id="UP000233556"/>
    </source>
</evidence>